<dbReference type="Pfam" id="PF09479">
    <property type="entry name" value="Flg_new"/>
    <property type="match status" value="2"/>
</dbReference>
<feature type="signal peptide" evidence="2">
    <location>
        <begin position="1"/>
        <end position="22"/>
    </location>
</feature>
<dbReference type="InterPro" id="IPR013320">
    <property type="entry name" value="ConA-like_dom_sf"/>
</dbReference>
<feature type="domain" description="Bacterial repeat" evidence="3">
    <location>
        <begin position="374"/>
        <end position="446"/>
    </location>
</feature>
<name>A0ABV8Q599_9MICO</name>
<dbReference type="SUPFAM" id="SSF49899">
    <property type="entry name" value="Concanavalin A-like lectins/glucanases"/>
    <property type="match status" value="1"/>
</dbReference>
<dbReference type="Gene3D" id="2.60.40.4270">
    <property type="entry name" value="Listeria-Bacteroides repeat domain"/>
    <property type="match status" value="2"/>
</dbReference>
<feature type="chain" id="PRO_5046241664" evidence="2">
    <location>
        <begin position="23"/>
        <end position="1014"/>
    </location>
</feature>
<gene>
    <name evidence="4" type="ORF">ACFOYW_09340</name>
</gene>
<evidence type="ECO:0000313" key="5">
    <source>
        <dbReference type="Proteomes" id="UP001595900"/>
    </source>
</evidence>
<keyword evidence="5" id="KW-1185">Reference proteome</keyword>
<organism evidence="4 5">
    <name type="scientific">Gryllotalpicola reticulitermitis</name>
    <dbReference type="NCBI Taxonomy" id="1184153"/>
    <lineage>
        <taxon>Bacteria</taxon>
        <taxon>Bacillati</taxon>
        <taxon>Actinomycetota</taxon>
        <taxon>Actinomycetes</taxon>
        <taxon>Micrococcales</taxon>
        <taxon>Microbacteriaceae</taxon>
        <taxon>Gryllotalpicola</taxon>
    </lineage>
</organism>
<dbReference type="InterPro" id="IPR013378">
    <property type="entry name" value="InlB-like_B-rpt"/>
</dbReference>
<dbReference type="InterPro" id="IPR036691">
    <property type="entry name" value="Endo/exonu/phosph_ase_sf"/>
</dbReference>
<proteinExistence type="predicted"/>
<keyword evidence="2" id="KW-0732">Signal</keyword>
<dbReference type="InterPro" id="IPR044060">
    <property type="entry name" value="Bacterial_rp_domain"/>
</dbReference>
<dbReference type="InterPro" id="IPR042229">
    <property type="entry name" value="Listeria/Bacterioides_rpt_sf"/>
</dbReference>
<feature type="domain" description="Bacterial repeat" evidence="3">
    <location>
        <begin position="530"/>
        <end position="602"/>
    </location>
</feature>
<sequence length="1014" mass="102602">MLKNIRARVAAATLAAATTAFAFLVAVPAAGAAAQAAPVAEATASATGASTATPVIEAGTPIKIDFSAPSNEVSATNWIGFYYNQTPGASCPSPSTYWQYTSTGGTSEPAAGTAAPASGTLTFPTTGWKAGNYAVYLCYNDGYTAVGSAITVTVLPAPDVLNTDFASGAPVDHAQGLTATTYGTPTIANDPGLGQDVATFNGSTDAYQYDFSSQYSKLASGLTLDCEFRWNGAALSTLSTSAYPSICSGEQSGGVNIEVYNDKLNASIDVGGYKYAYAAADAVQPGTWYDAVATWDGSTLSLYLNGALVASTPASGSLTLPASVSQKWTLGADVNGSGGIEATAPVSLAHSRIWSTPLSATQVGDLYGMSVNGVDVTTSGQGTASATPAQAAAGATVTLSETPADGYHFAGWTVTSPSDGSVTVASDGTFTMPAQPVALTATFAADGYTVHFDGNGASGTMADEAFSYDQTAALTPNAFTESGEQFAGWATSADGNPVYQDGAQVSELSATDGAVVTLYAVWIPVGAHLVDVTSAGHGTASAPAHGAVAGSTVKLTATPDTGYHLTGWNVTSPSDGSVKVASNGTFTMPAANVAVQAQFAANSYTVKFNGNGATVGSMSDITLSYDTPATLPTVGFVRDGYMLSGWATSATGAVAYAPGASVENLTATENGTVTLYAVWVVQQAAVGSWPSLDPGFVTDTFKLPAVAERGQVDQQLLGLWNGAKPTMFTKVSGSTWLNVNAFGVVTGTVPASAPGTGATITVTATNGTTSSTLLVEVPVLGRGAAPQVKAATWNAWNDGANVTDAVGKNLAVIAARGIDEIGFQSGGAAMATQVASALGWNVRFSGDLGIVSAYPFTKATEVVPTSAAPALGATVDIAGQSVQLWSAHLDETTATVRDAQAAAVSREISKDASAKAPAILLGDLVSSSESSVFTRAGLTDSYRAANRNASTDPGDTLLFATPSDRVDYVDYTPSRDLSLVDSDTLSLGWPSATTPAGNSWASNHRAVVSTFTIG</sequence>
<dbReference type="Pfam" id="PF18998">
    <property type="entry name" value="Flg_new_2"/>
    <property type="match status" value="2"/>
</dbReference>
<evidence type="ECO:0000313" key="4">
    <source>
        <dbReference type="EMBL" id="MFC4243577.1"/>
    </source>
</evidence>
<evidence type="ECO:0000256" key="2">
    <source>
        <dbReference type="SAM" id="SignalP"/>
    </source>
</evidence>
<dbReference type="Gene3D" id="2.60.120.200">
    <property type="match status" value="1"/>
</dbReference>
<accession>A0ABV8Q599</accession>
<dbReference type="Proteomes" id="UP001595900">
    <property type="component" value="Unassembled WGS sequence"/>
</dbReference>
<evidence type="ECO:0000256" key="1">
    <source>
        <dbReference type="ARBA" id="ARBA00004196"/>
    </source>
</evidence>
<dbReference type="Gene3D" id="3.60.10.10">
    <property type="entry name" value="Endonuclease/exonuclease/phosphatase"/>
    <property type="match status" value="1"/>
</dbReference>
<dbReference type="SUPFAM" id="SSF56219">
    <property type="entry name" value="DNase I-like"/>
    <property type="match status" value="1"/>
</dbReference>
<evidence type="ECO:0000259" key="3">
    <source>
        <dbReference type="Pfam" id="PF18998"/>
    </source>
</evidence>
<comment type="subcellular location">
    <subcellularLocation>
        <location evidence="1">Cell envelope</location>
    </subcellularLocation>
</comment>
<dbReference type="Pfam" id="PF13385">
    <property type="entry name" value="Laminin_G_3"/>
    <property type="match status" value="1"/>
</dbReference>
<reference evidence="5" key="1">
    <citation type="journal article" date="2019" name="Int. J. Syst. Evol. Microbiol.">
        <title>The Global Catalogue of Microorganisms (GCM) 10K type strain sequencing project: providing services to taxonomists for standard genome sequencing and annotation.</title>
        <authorList>
            <consortium name="The Broad Institute Genomics Platform"/>
            <consortium name="The Broad Institute Genome Sequencing Center for Infectious Disease"/>
            <person name="Wu L."/>
            <person name="Ma J."/>
        </authorList>
    </citation>
    <scope>NUCLEOTIDE SEQUENCE [LARGE SCALE GENOMIC DNA]</scope>
    <source>
        <strain evidence="5">CGMCC 1.10363</strain>
    </source>
</reference>
<protein>
    <submittedName>
        <fullName evidence="4">InlB B-repeat-containing protein</fullName>
    </submittedName>
</protein>
<dbReference type="RefSeq" id="WP_390228661.1">
    <property type="nucleotide sequence ID" value="NZ_JBHSCN010000005.1"/>
</dbReference>
<comment type="caution">
    <text evidence="4">The sequence shown here is derived from an EMBL/GenBank/DDBJ whole genome shotgun (WGS) entry which is preliminary data.</text>
</comment>
<dbReference type="EMBL" id="JBHSCN010000005">
    <property type="protein sequence ID" value="MFC4243577.1"/>
    <property type="molecule type" value="Genomic_DNA"/>
</dbReference>